<protein>
    <submittedName>
        <fullName evidence="1">Uncharacterized protein</fullName>
    </submittedName>
</protein>
<dbReference type="EMBL" id="CP000616">
    <property type="protein sequence ID" value="ABO59434.1"/>
    <property type="molecule type" value="Genomic_DNA"/>
</dbReference>
<evidence type="ECO:0000313" key="2">
    <source>
        <dbReference type="Proteomes" id="UP000002287"/>
    </source>
</evidence>
<dbReference type="KEGG" id="bvi:Bcep1808_6537"/>
<name>A4JT31_BURVG</name>
<accession>A4JT31</accession>
<sequence length="85" mass="9309">MERLCDAFSSCSMLMVSCRIEAAFFMRLNCHHVMETDSPYGALRPPAGVPINLCSHVGKIGVMVCNTGAEKAIVRQHRETLALAN</sequence>
<gene>
    <name evidence="1" type="ordered locus">Bcep1808_6537</name>
</gene>
<organism evidence="1 2">
    <name type="scientific">Burkholderia vietnamiensis (strain G4 / LMG 22486)</name>
    <name type="common">Burkholderia cepacia (strain R1808)</name>
    <dbReference type="NCBI Taxonomy" id="269482"/>
    <lineage>
        <taxon>Bacteria</taxon>
        <taxon>Pseudomonadati</taxon>
        <taxon>Pseudomonadota</taxon>
        <taxon>Betaproteobacteria</taxon>
        <taxon>Burkholderiales</taxon>
        <taxon>Burkholderiaceae</taxon>
        <taxon>Burkholderia</taxon>
        <taxon>Burkholderia cepacia complex</taxon>
    </lineage>
</organism>
<reference evidence="2" key="1">
    <citation type="submission" date="2007-03" db="EMBL/GenBank/DDBJ databases">
        <title>Complete sequence of chromosome 3 of Burkholderia vietnamiensis G4.</title>
        <authorList>
            <consortium name="US DOE Joint Genome Institute"/>
            <person name="Copeland A."/>
            <person name="Lucas S."/>
            <person name="Lapidus A."/>
            <person name="Barry K."/>
            <person name="Detter J.C."/>
            <person name="Glavina del Rio T."/>
            <person name="Hammon N."/>
            <person name="Israni S."/>
            <person name="Dalin E."/>
            <person name="Tice H."/>
            <person name="Pitluck S."/>
            <person name="Chain P."/>
            <person name="Malfatti S."/>
            <person name="Shin M."/>
            <person name="Vergez L."/>
            <person name="Schmutz J."/>
            <person name="Larimer F."/>
            <person name="Land M."/>
            <person name="Hauser L."/>
            <person name="Kyrpides N."/>
            <person name="Tiedje J."/>
            <person name="Richardson P."/>
        </authorList>
    </citation>
    <scope>NUCLEOTIDE SEQUENCE [LARGE SCALE GENOMIC DNA]</scope>
    <source>
        <strain evidence="2">G4 / LMG 22486</strain>
    </source>
</reference>
<dbReference type="PROSITE" id="PS51257">
    <property type="entry name" value="PROKAR_LIPOPROTEIN"/>
    <property type="match status" value="1"/>
</dbReference>
<dbReference type="AlphaFoldDB" id="A4JT31"/>
<dbReference type="HOGENOM" id="CLU_2506432_0_0_4"/>
<dbReference type="Proteomes" id="UP000002287">
    <property type="component" value="Chromosome 3"/>
</dbReference>
<evidence type="ECO:0000313" key="1">
    <source>
        <dbReference type="EMBL" id="ABO59434.1"/>
    </source>
</evidence>
<proteinExistence type="predicted"/>